<evidence type="ECO:0000313" key="2">
    <source>
        <dbReference type="EMBL" id="KAI5398541.1"/>
    </source>
</evidence>
<dbReference type="AlphaFoldDB" id="A0A9D5A864"/>
<reference evidence="2 3" key="1">
    <citation type="journal article" date="2022" name="Nat. Genet.">
        <title>Improved pea reference genome and pan-genome highlight genomic features and evolutionary characteristics.</title>
        <authorList>
            <person name="Yang T."/>
            <person name="Liu R."/>
            <person name="Luo Y."/>
            <person name="Hu S."/>
            <person name="Wang D."/>
            <person name="Wang C."/>
            <person name="Pandey M.K."/>
            <person name="Ge S."/>
            <person name="Xu Q."/>
            <person name="Li N."/>
            <person name="Li G."/>
            <person name="Huang Y."/>
            <person name="Saxena R.K."/>
            <person name="Ji Y."/>
            <person name="Li M."/>
            <person name="Yan X."/>
            <person name="He Y."/>
            <person name="Liu Y."/>
            <person name="Wang X."/>
            <person name="Xiang C."/>
            <person name="Varshney R.K."/>
            <person name="Ding H."/>
            <person name="Gao S."/>
            <person name="Zong X."/>
        </authorList>
    </citation>
    <scope>NUCLEOTIDE SEQUENCE [LARGE SCALE GENOMIC DNA]</scope>
    <source>
        <strain evidence="2 3">cv. Zhongwan 6</strain>
    </source>
</reference>
<accession>A0A9D5A864</accession>
<dbReference type="EMBL" id="JAMSHJ010000006">
    <property type="protein sequence ID" value="KAI5398541.1"/>
    <property type="molecule type" value="Genomic_DNA"/>
</dbReference>
<feature type="compositionally biased region" description="Acidic residues" evidence="1">
    <location>
        <begin position="60"/>
        <end position="70"/>
    </location>
</feature>
<dbReference type="Gramene" id="Psat06G0406300-T1">
    <property type="protein sequence ID" value="KAI5398541.1"/>
    <property type="gene ID" value="KIW84_064063"/>
</dbReference>
<organism evidence="2 3">
    <name type="scientific">Pisum sativum</name>
    <name type="common">Garden pea</name>
    <name type="synonym">Lathyrus oleraceus</name>
    <dbReference type="NCBI Taxonomy" id="3888"/>
    <lineage>
        <taxon>Eukaryota</taxon>
        <taxon>Viridiplantae</taxon>
        <taxon>Streptophyta</taxon>
        <taxon>Embryophyta</taxon>
        <taxon>Tracheophyta</taxon>
        <taxon>Spermatophyta</taxon>
        <taxon>Magnoliopsida</taxon>
        <taxon>eudicotyledons</taxon>
        <taxon>Gunneridae</taxon>
        <taxon>Pentapetalae</taxon>
        <taxon>rosids</taxon>
        <taxon>fabids</taxon>
        <taxon>Fabales</taxon>
        <taxon>Fabaceae</taxon>
        <taxon>Papilionoideae</taxon>
        <taxon>50 kb inversion clade</taxon>
        <taxon>NPAAA clade</taxon>
        <taxon>Hologalegina</taxon>
        <taxon>IRL clade</taxon>
        <taxon>Fabeae</taxon>
        <taxon>Lathyrus</taxon>
    </lineage>
</organism>
<proteinExistence type="predicted"/>
<gene>
    <name evidence="2" type="ORF">KIW84_064063</name>
</gene>
<name>A0A9D5A864_PEA</name>
<protein>
    <submittedName>
        <fullName evidence="2">Uncharacterized protein</fullName>
    </submittedName>
</protein>
<sequence>MVFHHGGEFVREKIMFYMCGVKSTVHEQNIEKWDLSEDHHVIDVATYVVGNSIEGHLNESSDEDANESDDDARNVSFDDSEEDKTSGLNDEFKVVEVDRPKEGSNKVDINEKALHD</sequence>
<feature type="region of interest" description="Disordered" evidence="1">
    <location>
        <begin position="55"/>
        <end position="116"/>
    </location>
</feature>
<evidence type="ECO:0000313" key="3">
    <source>
        <dbReference type="Proteomes" id="UP001058974"/>
    </source>
</evidence>
<feature type="compositionally biased region" description="Basic and acidic residues" evidence="1">
    <location>
        <begin position="90"/>
        <end position="116"/>
    </location>
</feature>
<evidence type="ECO:0000256" key="1">
    <source>
        <dbReference type="SAM" id="MobiDB-lite"/>
    </source>
</evidence>
<dbReference type="Proteomes" id="UP001058974">
    <property type="component" value="Chromosome 6"/>
</dbReference>
<keyword evidence="3" id="KW-1185">Reference proteome</keyword>
<comment type="caution">
    <text evidence="2">The sequence shown here is derived from an EMBL/GenBank/DDBJ whole genome shotgun (WGS) entry which is preliminary data.</text>
</comment>